<reference evidence="2 3" key="1">
    <citation type="submission" date="2018-02" db="EMBL/GenBank/DDBJ databases">
        <title>The genomes of Aspergillus section Nigri reveals drivers in fungal speciation.</title>
        <authorList>
            <consortium name="DOE Joint Genome Institute"/>
            <person name="Vesth T.C."/>
            <person name="Nybo J."/>
            <person name="Theobald S."/>
            <person name="Brandl J."/>
            <person name="Frisvad J.C."/>
            <person name="Nielsen K.F."/>
            <person name="Lyhne E.K."/>
            <person name="Kogle M.E."/>
            <person name="Kuo A."/>
            <person name="Riley R."/>
            <person name="Clum A."/>
            <person name="Nolan M."/>
            <person name="Lipzen A."/>
            <person name="Salamov A."/>
            <person name="Henrissat B."/>
            <person name="Wiebenga A."/>
            <person name="De vries R.P."/>
            <person name="Grigoriev I.V."/>
            <person name="Mortensen U.H."/>
            <person name="Andersen M.R."/>
            <person name="Baker S.E."/>
        </authorList>
    </citation>
    <scope>NUCLEOTIDE SEQUENCE [LARGE SCALE GENOMIC DNA]</scope>
    <source>
        <strain evidence="2 3">CBS 115571</strain>
    </source>
</reference>
<proteinExistence type="predicted"/>
<gene>
    <name evidence="2" type="ORF">BO99DRAFT_398589</name>
</gene>
<dbReference type="AlphaFoldDB" id="A0A2V5HHY3"/>
<feature type="compositionally biased region" description="Polar residues" evidence="1">
    <location>
        <begin position="13"/>
        <end position="22"/>
    </location>
</feature>
<evidence type="ECO:0000256" key="1">
    <source>
        <dbReference type="SAM" id="MobiDB-lite"/>
    </source>
</evidence>
<dbReference type="EMBL" id="KZ825103">
    <property type="protein sequence ID" value="PYI24025.1"/>
    <property type="molecule type" value="Genomic_DNA"/>
</dbReference>
<evidence type="ECO:0000313" key="2">
    <source>
        <dbReference type="EMBL" id="PYI24025.1"/>
    </source>
</evidence>
<organism evidence="2 3">
    <name type="scientific">Aspergillus violaceofuscus (strain CBS 115571)</name>
    <dbReference type="NCBI Taxonomy" id="1450538"/>
    <lineage>
        <taxon>Eukaryota</taxon>
        <taxon>Fungi</taxon>
        <taxon>Dikarya</taxon>
        <taxon>Ascomycota</taxon>
        <taxon>Pezizomycotina</taxon>
        <taxon>Eurotiomycetes</taxon>
        <taxon>Eurotiomycetidae</taxon>
        <taxon>Eurotiales</taxon>
        <taxon>Aspergillaceae</taxon>
        <taxon>Aspergillus</taxon>
    </lineage>
</organism>
<protein>
    <submittedName>
        <fullName evidence="2">Uncharacterized protein</fullName>
    </submittedName>
</protein>
<dbReference type="Proteomes" id="UP000249829">
    <property type="component" value="Unassembled WGS sequence"/>
</dbReference>
<feature type="region of interest" description="Disordered" evidence="1">
    <location>
        <begin position="1"/>
        <end position="22"/>
    </location>
</feature>
<sequence length="73" mass="7864">MPITGSECRLPSREQNSSSRQVVTDTDTILEFIALAHESEDVPLALSVGRTSGPGRGIYRVHGISAVHGFGIW</sequence>
<name>A0A2V5HHY3_ASPV1</name>
<evidence type="ECO:0000313" key="3">
    <source>
        <dbReference type="Proteomes" id="UP000249829"/>
    </source>
</evidence>
<keyword evidence="3" id="KW-1185">Reference proteome</keyword>
<accession>A0A2V5HHY3</accession>